<keyword evidence="2" id="KW-1185">Reference proteome</keyword>
<accession>A0ABR9K3M8</accession>
<proteinExistence type="predicted"/>
<evidence type="ECO:0000313" key="2">
    <source>
        <dbReference type="Proteomes" id="UP000627838"/>
    </source>
</evidence>
<dbReference type="Proteomes" id="UP000627838">
    <property type="component" value="Unassembled WGS sequence"/>
</dbReference>
<protein>
    <submittedName>
        <fullName evidence="1">Heme-degrading monooxygenase HmoA</fullName>
    </submittedName>
</protein>
<dbReference type="RefSeq" id="WP_192763060.1">
    <property type="nucleotide sequence ID" value="NZ_JADBDZ010000001.1"/>
</dbReference>
<keyword evidence="1" id="KW-0503">Monooxygenase</keyword>
<dbReference type="EMBL" id="JADBDZ010000001">
    <property type="protein sequence ID" value="MBE1537136.1"/>
    <property type="molecule type" value="Genomic_DNA"/>
</dbReference>
<organism evidence="1 2">
    <name type="scientific">Actinomadura algeriensis</name>
    <dbReference type="NCBI Taxonomy" id="1679523"/>
    <lineage>
        <taxon>Bacteria</taxon>
        <taxon>Bacillati</taxon>
        <taxon>Actinomycetota</taxon>
        <taxon>Actinomycetes</taxon>
        <taxon>Streptosporangiales</taxon>
        <taxon>Thermomonosporaceae</taxon>
        <taxon>Actinomadura</taxon>
    </lineage>
</organism>
<gene>
    <name evidence="1" type="ORF">H4W34_006969</name>
</gene>
<sequence>MPTLPWIPMEDAAPDAEAVVMASRFEVRSLRHVPGFFLASLALLRQARTSPGTHGFTLKAELTKRTFWTLSAWRDDAFLRAYAAAEPHRSTMRRKRGVMRDSTFVYWKVTGAELPIAWDDARRRLAEKAREPVPGN</sequence>
<comment type="caution">
    <text evidence="1">The sequence shown here is derived from an EMBL/GenBank/DDBJ whole genome shotgun (WGS) entry which is preliminary data.</text>
</comment>
<keyword evidence="1" id="KW-0560">Oxidoreductase</keyword>
<reference evidence="1 2" key="1">
    <citation type="submission" date="2020-10" db="EMBL/GenBank/DDBJ databases">
        <title>Sequencing the genomes of 1000 actinobacteria strains.</title>
        <authorList>
            <person name="Klenk H.-P."/>
        </authorList>
    </citation>
    <scope>NUCLEOTIDE SEQUENCE [LARGE SCALE GENOMIC DNA]</scope>
    <source>
        <strain evidence="1 2">DSM 46744</strain>
    </source>
</reference>
<dbReference type="SUPFAM" id="SSF54909">
    <property type="entry name" value="Dimeric alpha+beta barrel"/>
    <property type="match status" value="1"/>
</dbReference>
<evidence type="ECO:0000313" key="1">
    <source>
        <dbReference type="EMBL" id="MBE1537136.1"/>
    </source>
</evidence>
<name>A0ABR9K3M8_9ACTN</name>
<dbReference type="InterPro" id="IPR011008">
    <property type="entry name" value="Dimeric_a/b-barrel"/>
</dbReference>
<dbReference type="GO" id="GO:0004497">
    <property type="term" value="F:monooxygenase activity"/>
    <property type="evidence" value="ECO:0007669"/>
    <property type="project" value="UniProtKB-KW"/>
</dbReference>